<dbReference type="PANTHER" id="PTHR31503">
    <property type="entry name" value="VACUOLAR CALCIUM ION TRANSPORTER"/>
    <property type="match status" value="1"/>
</dbReference>
<dbReference type="InterPro" id="IPR002048">
    <property type="entry name" value="EF_hand_dom"/>
</dbReference>
<feature type="transmembrane region" description="Helical" evidence="9">
    <location>
        <begin position="212"/>
        <end position="233"/>
    </location>
</feature>
<dbReference type="Pfam" id="PF01699">
    <property type="entry name" value="Na_Ca_ex"/>
    <property type="match status" value="1"/>
</dbReference>
<dbReference type="Gene3D" id="1.10.238.10">
    <property type="entry name" value="EF-hand"/>
    <property type="match status" value="1"/>
</dbReference>
<proteinExistence type="predicted"/>
<evidence type="ECO:0000256" key="9">
    <source>
        <dbReference type="SAM" id="Phobius"/>
    </source>
</evidence>
<keyword evidence="12" id="KW-1185">Reference proteome</keyword>
<evidence type="ECO:0000256" key="2">
    <source>
        <dbReference type="ARBA" id="ARBA00022448"/>
    </source>
</evidence>
<dbReference type="InterPro" id="IPR004713">
    <property type="entry name" value="CaH_exchang"/>
</dbReference>
<accession>A0AAQ3MYL8</accession>
<dbReference type="InterPro" id="IPR018247">
    <property type="entry name" value="EF_Hand_1_Ca_BS"/>
</dbReference>
<feature type="transmembrane region" description="Helical" evidence="9">
    <location>
        <begin position="266"/>
        <end position="286"/>
    </location>
</feature>
<gene>
    <name evidence="11" type="ORF">V8G54_025542</name>
</gene>
<keyword evidence="3" id="KW-0050">Antiport</keyword>
<evidence type="ECO:0000256" key="4">
    <source>
        <dbReference type="ARBA" id="ARBA00022692"/>
    </source>
</evidence>
<keyword evidence="5" id="KW-0106">Calcium</keyword>
<dbReference type="Proteomes" id="UP001374535">
    <property type="component" value="Chromosome 8"/>
</dbReference>
<dbReference type="GO" id="GO:0015369">
    <property type="term" value="F:calcium:proton antiporter activity"/>
    <property type="evidence" value="ECO:0007669"/>
    <property type="project" value="TreeGrafter"/>
</dbReference>
<dbReference type="AlphaFoldDB" id="A0AAQ3MYL8"/>
<feature type="transmembrane region" description="Helical" evidence="9">
    <location>
        <begin position="240"/>
        <end position="260"/>
    </location>
</feature>
<dbReference type="GO" id="GO:0005509">
    <property type="term" value="F:calcium ion binding"/>
    <property type="evidence" value="ECO:0007669"/>
    <property type="project" value="InterPro"/>
</dbReference>
<dbReference type="SUPFAM" id="SSF47473">
    <property type="entry name" value="EF-hand"/>
    <property type="match status" value="1"/>
</dbReference>
<evidence type="ECO:0000256" key="6">
    <source>
        <dbReference type="ARBA" id="ARBA00022989"/>
    </source>
</evidence>
<evidence type="ECO:0000256" key="3">
    <source>
        <dbReference type="ARBA" id="ARBA00022449"/>
    </source>
</evidence>
<evidence type="ECO:0000313" key="12">
    <source>
        <dbReference type="Proteomes" id="UP001374535"/>
    </source>
</evidence>
<name>A0AAQ3MYL8_VIGMU</name>
<keyword evidence="4 9" id="KW-0812">Transmembrane</keyword>
<evidence type="ECO:0000313" key="11">
    <source>
        <dbReference type="EMBL" id="WVY99472.1"/>
    </source>
</evidence>
<dbReference type="EMBL" id="CP144693">
    <property type="protein sequence ID" value="WVY99472.1"/>
    <property type="molecule type" value="Genomic_DNA"/>
</dbReference>
<protein>
    <recommendedName>
        <fullName evidence="10">EF-hand domain-containing protein</fullName>
    </recommendedName>
</protein>
<dbReference type="InterPro" id="IPR004837">
    <property type="entry name" value="NaCa_Exmemb"/>
</dbReference>
<dbReference type="PROSITE" id="PS00018">
    <property type="entry name" value="EF_HAND_1"/>
    <property type="match status" value="1"/>
</dbReference>
<dbReference type="GO" id="GO:0006874">
    <property type="term" value="P:intracellular calcium ion homeostasis"/>
    <property type="evidence" value="ECO:0007669"/>
    <property type="project" value="TreeGrafter"/>
</dbReference>
<comment type="subcellular location">
    <subcellularLocation>
        <location evidence="1">Endomembrane system</location>
        <topology evidence="1">Multi-pass membrane protein</topology>
    </subcellularLocation>
</comment>
<evidence type="ECO:0000259" key="10">
    <source>
        <dbReference type="PROSITE" id="PS50222"/>
    </source>
</evidence>
<evidence type="ECO:0000256" key="8">
    <source>
        <dbReference type="ARBA" id="ARBA00023136"/>
    </source>
</evidence>
<dbReference type="InterPro" id="IPR011992">
    <property type="entry name" value="EF-hand-dom_pair"/>
</dbReference>
<reference evidence="11 12" key="1">
    <citation type="journal article" date="2023" name="Life. Sci Alliance">
        <title>Evolutionary insights into 3D genome organization and epigenetic landscape of Vigna mungo.</title>
        <authorList>
            <person name="Junaid A."/>
            <person name="Singh B."/>
            <person name="Bhatia S."/>
        </authorList>
    </citation>
    <scope>NUCLEOTIDE SEQUENCE [LARGE SCALE GENOMIC DNA]</scope>
    <source>
        <strain evidence="11">Urdbean</strain>
    </source>
</reference>
<dbReference type="PANTHER" id="PTHR31503:SF79">
    <property type="entry name" value="CALCIUM-BINDING EF-HAND PROTEIN"/>
    <property type="match status" value="1"/>
</dbReference>
<feature type="domain" description="EF-hand" evidence="10">
    <location>
        <begin position="76"/>
        <end position="111"/>
    </location>
</feature>
<keyword evidence="6 9" id="KW-1133">Transmembrane helix</keyword>
<dbReference type="GO" id="GO:0012505">
    <property type="term" value="C:endomembrane system"/>
    <property type="evidence" value="ECO:0007669"/>
    <property type="project" value="UniProtKB-SubCell"/>
</dbReference>
<organism evidence="11 12">
    <name type="scientific">Vigna mungo</name>
    <name type="common">Black gram</name>
    <name type="synonym">Phaseolus mungo</name>
    <dbReference type="NCBI Taxonomy" id="3915"/>
    <lineage>
        <taxon>Eukaryota</taxon>
        <taxon>Viridiplantae</taxon>
        <taxon>Streptophyta</taxon>
        <taxon>Embryophyta</taxon>
        <taxon>Tracheophyta</taxon>
        <taxon>Spermatophyta</taxon>
        <taxon>Magnoliopsida</taxon>
        <taxon>eudicotyledons</taxon>
        <taxon>Gunneridae</taxon>
        <taxon>Pentapetalae</taxon>
        <taxon>rosids</taxon>
        <taxon>fabids</taxon>
        <taxon>Fabales</taxon>
        <taxon>Fabaceae</taxon>
        <taxon>Papilionoideae</taxon>
        <taxon>50 kb inversion clade</taxon>
        <taxon>NPAAA clade</taxon>
        <taxon>indigoferoid/millettioid clade</taxon>
        <taxon>Phaseoleae</taxon>
        <taxon>Vigna</taxon>
    </lineage>
</organism>
<sequence length="293" mass="32994">MYQTFIKPWIEHVRKERELKEHLISEVLKHAQNDMVGRLQNDDGTPDKTAIRRDNHISRSELERVVKDIHFNKFVDAEEAVAKLAQDLDVNRDDEISETEFIEGFAKWMNSNSSQAAKSKSSSQGNHQNPTNGASAWLTAIGYVVLGVTMLALLAEPLIASVQQFSEEAGISSFFISFILVPLATNFREATSAIKEASHKKSSNTSQTIYEIYGAVFMNNILGFVVISILIYIREITWQFSADVLVVAIVCTVMGLAATFRPTFPLWTSFPAYFMYLIALLLVFLLKDVLNYV</sequence>
<keyword evidence="8 9" id="KW-0472">Membrane</keyword>
<dbReference type="PROSITE" id="PS50222">
    <property type="entry name" value="EF_HAND_2"/>
    <property type="match status" value="1"/>
</dbReference>
<keyword evidence="7" id="KW-0406">Ion transport</keyword>
<evidence type="ECO:0000256" key="5">
    <source>
        <dbReference type="ARBA" id="ARBA00022837"/>
    </source>
</evidence>
<dbReference type="GO" id="GO:0016020">
    <property type="term" value="C:membrane"/>
    <property type="evidence" value="ECO:0007669"/>
    <property type="project" value="InterPro"/>
</dbReference>
<evidence type="ECO:0000256" key="1">
    <source>
        <dbReference type="ARBA" id="ARBA00004127"/>
    </source>
</evidence>
<feature type="transmembrane region" description="Helical" evidence="9">
    <location>
        <begin position="134"/>
        <end position="155"/>
    </location>
</feature>
<evidence type="ECO:0000256" key="7">
    <source>
        <dbReference type="ARBA" id="ARBA00023065"/>
    </source>
</evidence>
<keyword evidence="2" id="KW-0813">Transport</keyword>